<feature type="compositionally biased region" description="Pro residues" evidence="1">
    <location>
        <begin position="38"/>
        <end position="49"/>
    </location>
</feature>
<organism evidence="2 3">
    <name type="scientific">Pleurostoma richardsiae</name>
    <dbReference type="NCBI Taxonomy" id="41990"/>
    <lineage>
        <taxon>Eukaryota</taxon>
        <taxon>Fungi</taxon>
        <taxon>Dikarya</taxon>
        <taxon>Ascomycota</taxon>
        <taxon>Pezizomycotina</taxon>
        <taxon>Sordariomycetes</taxon>
        <taxon>Sordariomycetidae</taxon>
        <taxon>Calosphaeriales</taxon>
        <taxon>Pleurostomataceae</taxon>
        <taxon>Pleurostoma</taxon>
    </lineage>
</organism>
<sequence length="319" mass="33889">MVRSHRDNLSSTSASATSRPRTDRFSPPGPGEYYSPSSSPPLSPPPPSRPRTRRRPRTPETPPTPPPHATGPGPALSPPSPSAPAHPSSPSSPAAPPMPAAAEDYVDVFPASDLEIAENGRLVSREDVTQQLIRVYVEGRELSVLLGHASAEWWNSPATRAQRAFVRAQLAAAGRGAFRVARNALVGDGGSRVPADDFDDDGFEDRPATAVEERSGSLVGYYARGAVRGLTGGVFGGVTPTPAASSTQSNRPSEDFADDDFDMGMFDAIEAEEADDDQGTRSANQDRPQQDEPAAGMMWDVEDDEAGLGLLPFGDNDEW</sequence>
<name>A0AA38RD12_9PEZI</name>
<evidence type="ECO:0000313" key="3">
    <source>
        <dbReference type="Proteomes" id="UP001174694"/>
    </source>
</evidence>
<accession>A0AA38RD12</accession>
<feature type="compositionally biased region" description="Pro residues" evidence="1">
    <location>
        <begin position="59"/>
        <end position="84"/>
    </location>
</feature>
<protein>
    <submittedName>
        <fullName evidence="2">Uncharacterized protein</fullName>
    </submittedName>
</protein>
<evidence type="ECO:0000313" key="2">
    <source>
        <dbReference type="EMBL" id="KAJ9133036.1"/>
    </source>
</evidence>
<gene>
    <name evidence="2" type="ORF">NKR23_g10964</name>
</gene>
<reference evidence="2" key="1">
    <citation type="submission" date="2022-07" db="EMBL/GenBank/DDBJ databases">
        <title>Fungi with potential for degradation of polypropylene.</title>
        <authorList>
            <person name="Gostincar C."/>
        </authorList>
    </citation>
    <scope>NUCLEOTIDE SEQUENCE</scope>
    <source>
        <strain evidence="2">EXF-13308</strain>
    </source>
</reference>
<dbReference type="AlphaFoldDB" id="A0AA38RD12"/>
<keyword evidence="3" id="KW-1185">Reference proteome</keyword>
<comment type="caution">
    <text evidence="2">The sequence shown here is derived from an EMBL/GenBank/DDBJ whole genome shotgun (WGS) entry which is preliminary data.</text>
</comment>
<feature type="compositionally biased region" description="Polar residues" evidence="1">
    <location>
        <begin position="242"/>
        <end position="251"/>
    </location>
</feature>
<feature type="region of interest" description="Disordered" evidence="1">
    <location>
        <begin position="1"/>
        <end position="100"/>
    </location>
</feature>
<evidence type="ECO:0000256" key="1">
    <source>
        <dbReference type="SAM" id="MobiDB-lite"/>
    </source>
</evidence>
<dbReference type="EMBL" id="JANBVO010000053">
    <property type="protein sequence ID" value="KAJ9133036.1"/>
    <property type="molecule type" value="Genomic_DNA"/>
</dbReference>
<proteinExistence type="predicted"/>
<dbReference type="Proteomes" id="UP001174694">
    <property type="component" value="Unassembled WGS sequence"/>
</dbReference>
<feature type="region of interest" description="Disordered" evidence="1">
    <location>
        <begin position="239"/>
        <end position="319"/>
    </location>
</feature>